<accession>A0A412YEF7</accession>
<dbReference type="RefSeq" id="WP_039951125.1">
    <property type="nucleotide sequence ID" value="NZ_CALIXP010000012.1"/>
</dbReference>
<dbReference type="AlphaFoldDB" id="A0A412YEF7"/>
<proteinExistence type="predicted"/>
<evidence type="ECO:0000256" key="1">
    <source>
        <dbReference type="SAM" id="Coils"/>
    </source>
</evidence>
<name>A0A412YEF7_9BACE</name>
<sequence>MMRRISALLLLLVVSGTLYSRSNEMSLLLARLDSVLANSGKYVLEKEERIEELQGKRASALKLEDKLWINKMLYDEYFVYNADSAMAYVDDNIEIAGLLGRKDKKQEWILNKVFLLTAQGLLHEAEKELQHVDMASLGEETIFQYYDTKIYLYSHLVQFIGSRLELVNSYHTLETELKHEAKHHITPEHPSYYSFCASLHKEYPRSAEGDSIKAKLKEIVDKSLLATRTDAINAYALAVMYYNEGDEYNYEKYLACSAIADIKNCNRDIASLEELSNMLYLQGDIDRGYVYISHCLKAALLYPNRVRVINISAVMDKLQHAYSQRNEMQEGKLRKSLRIVSILSVVLFVSVLFICLQFGKLSRSRKKLDEANRLLNLHVGELSDAHRMLADVNKELSEINERLKESNNRLLESNYVKEEYIGYVFSLCSNYITKLEEYRKNIGRKLKAGQIDDIKSLVSGNTIVQGELKEFYHSFDAIFLHVYPDFVEDFNSLLRDEERIVLKEGELLNTELRIYALVRLGINDSVKIAEFLHCSPQTVYNNRLKTRNKAAIPKDEFAERVHLLGKMQK</sequence>
<evidence type="ECO:0000313" key="5">
    <source>
        <dbReference type="Proteomes" id="UP000284366"/>
    </source>
</evidence>
<comment type="caution">
    <text evidence="4">The sequence shown here is derived from an EMBL/GenBank/DDBJ whole genome shotgun (WGS) entry which is preliminary data.</text>
</comment>
<feature type="domain" description="DUF6377" evidence="3">
    <location>
        <begin position="261"/>
        <end position="529"/>
    </location>
</feature>
<dbReference type="Proteomes" id="UP000284366">
    <property type="component" value="Unassembled WGS sequence"/>
</dbReference>
<evidence type="ECO:0000313" key="4">
    <source>
        <dbReference type="EMBL" id="RGV55698.1"/>
    </source>
</evidence>
<protein>
    <submittedName>
        <fullName evidence="4">Transcriptional regulator</fullName>
    </submittedName>
</protein>
<gene>
    <name evidence="4" type="ORF">DWW09_07095</name>
</gene>
<dbReference type="GeneID" id="61678523"/>
<keyword evidence="2" id="KW-0812">Transmembrane</keyword>
<keyword evidence="2" id="KW-1133">Transmembrane helix</keyword>
<dbReference type="InterPro" id="IPR045957">
    <property type="entry name" value="DUF6377"/>
</dbReference>
<feature type="transmembrane region" description="Helical" evidence="2">
    <location>
        <begin position="339"/>
        <end position="359"/>
    </location>
</feature>
<evidence type="ECO:0000256" key="2">
    <source>
        <dbReference type="SAM" id="Phobius"/>
    </source>
</evidence>
<keyword evidence="1" id="KW-0175">Coiled coil</keyword>
<dbReference type="Pfam" id="PF19904">
    <property type="entry name" value="DUF6377"/>
    <property type="match status" value="1"/>
</dbReference>
<evidence type="ECO:0000259" key="3">
    <source>
        <dbReference type="Pfam" id="PF19904"/>
    </source>
</evidence>
<organism evidence="4 5">
    <name type="scientific">Bacteroides clarus</name>
    <dbReference type="NCBI Taxonomy" id="626929"/>
    <lineage>
        <taxon>Bacteria</taxon>
        <taxon>Pseudomonadati</taxon>
        <taxon>Bacteroidota</taxon>
        <taxon>Bacteroidia</taxon>
        <taxon>Bacteroidales</taxon>
        <taxon>Bacteroidaceae</taxon>
        <taxon>Bacteroides</taxon>
    </lineage>
</organism>
<keyword evidence="2" id="KW-0472">Membrane</keyword>
<reference evidence="4 5" key="1">
    <citation type="submission" date="2018-08" db="EMBL/GenBank/DDBJ databases">
        <title>A genome reference for cultivated species of the human gut microbiota.</title>
        <authorList>
            <person name="Zou Y."/>
            <person name="Xue W."/>
            <person name="Luo G."/>
        </authorList>
    </citation>
    <scope>NUCLEOTIDE SEQUENCE [LARGE SCALE GENOMIC DNA]</scope>
    <source>
        <strain evidence="4 5">AF14-27</strain>
    </source>
</reference>
<dbReference type="EMBL" id="QRZG01000009">
    <property type="protein sequence ID" value="RGV55698.1"/>
    <property type="molecule type" value="Genomic_DNA"/>
</dbReference>
<feature type="coiled-coil region" evidence="1">
    <location>
        <begin position="382"/>
        <end position="413"/>
    </location>
</feature>